<dbReference type="InterPro" id="IPR053234">
    <property type="entry name" value="RPM1_Interactor"/>
</dbReference>
<name>A0ABR2R4X2_9ROSI</name>
<accession>A0ABR2R4X2</accession>
<proteinExistence type="predicted"/>
<dbReference type="PANTHER" id="PTHR33443:SF30">
    <property type="entry name" value="SARCOSINE DEHYDROGENASE-2C PROTEIN"/>
    <property type="match status" value="1"/>
</dbReference>
<dbReference type="EMBL" id="JBBPBN010000026">
    <property type="protein sequence ID" value="KAK9007981.1"/>
    <property type="molecule type" value="Genomic_DNA"/>
</dbReference>
<gene>
    <name evidence="1" type="ORF">V6N11_074890</name>
</gene>
<protein>
    <submittedName>
        <fullName evidence="1">Uncharacterized protein</fullName>
    </submittedName>
</protein>
<evidence type="ECO:0000313" key="2">
    <source>
        <dbReference type="Proteomes" id="UP001396334"/>
    </source>
</evidence>
<evidence type="ECO:0000313" key="1">
    <source>
        <dbReference type="EMBL" id="KAK9007981.1"/>
    </source>
</evidence>
<keyword evidence="2" id="KW-1185">Reference proteome</keyword>
<comment type="caution">
    <text evidence="1">The sequence shown here is derived from an EMBL/GenBank/DDBJ whole genome shotgun (WGS) entry which is preliminary data.</text>
</comment>
<sequence>MVYVKVEDFNFHALRSLVGKIDQQESMEEEVIVISSSSSEEDTRLSNITCKQELEDEEELKPHICLKKNTDLDMEDCFILDSNPFDSVDIAKLSITIDDDDDLSVVAEKGKVACRDYPHSRHLCVRFPFDKTPHEKHCVLRLHASFGKHIVMLRSMLSTGSLKGIQRY</sequence>
<dbReference type="PANTHER" id="PTHR33443">
    <property type="entry name" value="ZGC:112980"/>
    <property type="match status" value="1"/>
</dbReference>
<reference evidence="1 2" key="1">
    <citation type="journal article" date="2024" name="G3 (Bethesda)">
        <title>Genome assembly of Hibiscus sabdariffa L. provides insights into metabolisms of medicinal natural products.</title>
        <authorList>
            <person name="Kim T."/>
        </authorList>
    </citation>
    <scope>NUCLEOTIDE SEQUENCE [LARGE SCALE GENOMIC DNA]</scope>
    <source>
        <strain evidence="1">TK-2024</strain>
        <tissue evidence="1">Old leaves</tissue>
    </source>
</reference>
<dbReference type="Proteomes" id="UP001396334">
    <property type="component" value="Unassembled WGS sequence"/>
</dbReference>
<organism evidence="1 2">
    <name type="scientific">Hibiscus sabdariffa</name>
    <name type="common">roselle</name>
    <dbReference type="NCBI Taxonomy" id="183260"/>
    <lineage>
        <taxon>Eukaryota</taxon>
        <taxon>Viridiplantae</taxon>
        <taxon>Streptophyta</taxon>
        <taxon>Embryophyta</taxon>
        <taxon>Tracheophyta</taxon>
        <taxon>Spermatophyta</taxon>
        <taxon>Magnoliopsida</taxon>
        <taxon>eudicotyledons</taxon>
        <taxon>Gunneridae</taxon>
        <taxon>Pentapetalae</taxon>
        <taxon>rosids</taxon>
        <taxon>malvids</taxon>
        <taxon>Malvales</taxon>
        <taxon>Malvaceae</taxon>
        <taxon>Malvoideae</taxon>
        <taxon>Hibiscus</taxon>
    </lineage>
</organism>